<proteinExistence type="predicted"/>
<evidence type="ECO:0000313" key="1">
    <source>
        <dbReference type="EMBL" id="OGG93536.1"/>
    </source>
</evidence>
<accession>A0A1F6G602</accession>
<evidence type="ECO:0008006" key="3">
    <source>
        <dbReference type="Google" id="ProtNLM"/>
    </source>
</evidence>
<comment type="caution">
    <text evidence="1">The sequence shown here is derived from an EMBL/GenBank/DDBJ whole genome shotgun (WGS) entry which is preliminary data.</text>
</comment>
<sequence length="63" mass="7462">MVVKPDTPHCRQCRHYYITWDPTYPYGCRKMGFKSTKAPWDEVIDISGQTCQVFEPKPKRPNE</sequence>
<name>A0A1F6G602_9PROT</name>
<gene>
    <name evidence="1" type="ORF">A2527_11555</name>
</gene>
<reference evidence="1 2" key="1">
    <citation type="journal article" date="2016" name="Nat. Commun.">
        <title>Thousands of microbial genomes shed light on interconnected biogeochemical processes in an aquifer system.</title>
        <authorList>
            <person name="Anantharaman K."/>
            <person name="Brown C.T."/>
            <person name="Hug L.A."/>
            <person name="Sharon I."/>
            <person name="Castelle C.J."/>
            <person name="Probst A.J."/>
            <person name="Thomas B.C."/>
            <person name="Singh A."/>
            <person name="Wilkins M.J."/>
            <person name="Karaoz U."/>
            <person name="Brodie E.L."/>
            <person name="Williams K.H."/>
            <person name="Hubbard S.S."/>
            <person name="Banfield J.F."/>
        </authorList>
    </citation>
    <scope>NUCLEOTIDE SEQUENCE [LARGE SCALE GENOMIC DNA]</scope>
</reference>
<dbReference type="AlphaFoldDB" id="A0A1F6G602"/>
<evidence type="ECO:0000313" key="2">
    <source>
        <dbReference type="Proteomes" id="UP000178449"/>
    </source>
</evidence>
<protein>
    <recommendedName>
        <fullName evidence="3">Uracil-DNA glycosylase</fullName>
    </recommendedName>
</protein>
<organism evidence="1 2">
    <name type="scientific">Candidatus Lambdaproteobacteria bacterium RIFOXYD2_FULL_50_16</name>
    <dbReference type="NCBI Taxonomy" id="1817772"/>
    <lineage>
        <taxon>Bacteria</taxon>
        <taxon>Pseudomonadati</taxon>
        <taxon>Pseudomonadota</taxon>
        <taxon>Candidatus Lambdaproteobacteria</taxon>
    </lineage>
</organism>
<dbReference type="EMBL" id="MFNE01000047">
    <property type="protein sequence ID" value="OGG93536.1"/>
    <property type="molecule type" value="Genomic_DNA"/>
</dbReference>
<dbReference type="Proteomes" id="UP000178449">
    <property type="component" value="Unassembled WGS sequence"/>
</dbReference>
<dbReference type="STRING" id="1817772.A2527_11555"/>